<dbReference type="OrthoDB" id="6539310at2"/>
<dbReference type="AlphaFoldDB" id="A0A4P8YQ47"/>
<name>A0A4P8YQ47_9ENTR</name>
<gene>
    <name evidence="2" type="ORF">FEM41_20900</name>
</gene>
<feature type="chain" id="PRO_5020347236" evidence="1">
    <location>
        <begin position="20"/>
        <end position="155"/>
    </location>
</feature>
<keyword evidence="1" id="KW-0732">Signal</keyword>
<dbReference type="Proteomes" id="UP000302163">
    <property type="component" value="Chromosome"/>
</dbReference>
<accession>A0A4P8YQ47</accession>
<reference evidence="2 3" key="1">
    <citation type="submission" date="2019-05" db="EMBL/GenBank/DDBJ databases">
        <title>Complete genome sequence of Izhakiella calystegiae KSNA2, an endophyte isolated from beach morning glory (Calystegia soldanella).</title>
        <authorList>
            <person name="Jiang L."/>
            <person name="Jeong J.C."/>
            <person name="Kim C.Y."/>
            <person name="Kim D.H."/>
            <person name="Kim S.W."/>
            <person name="Lee j."/>
        </authorList>
    </citation>
    <scope>NUCLEOTIDE SEQUENCE [LARGE SCALE GENOMIC DNA]</scope>
    <source>
        <strain evidence="2 3">KSNA2</strain>
    </source>
</reference>
<dbReference type="KEGG" id="izh:FEM41_20900"/>
<dbReference type="PROSITE" id="PS51257">
    <property type="entry name" value="PROKAR_LIPOPROTEIN"/>
    <property type="match status" value="1"/>
</dbReference>
<proteinExistence type="predicted"/>
<dbReference type="EMBL" id="CP040428">
    <property type="protein sequence ID" value="QCT21934.1"/>
    <property type="molecule type" value="Genomic_DNA"/>
</dbReference>
<feature type="signal peptide" evidence="1">
    <location>
        <begin position="1"/>
        <end position="19"/>
    </location>
</feature>
<sequence length="155" mass="16977">MIGRAVVLVACIVSTSCMAPSSEWNAYLRQVEQADQKTIQALPEKIDSIGDILDAKQVEELTTAISMALIKDPVAVINATTPLEKRTDRLQQRFGMSVICSIPAMAHFTPMQVEAYFAKAEPTLKRAGPAAAECLGTMQYIIDEYRLEMAQGPTK</sequence>
<evidence type="ECO:0000313" key="3">
    <source>
        <dbReference type="Proteomes" id="UP000302163"/>
    </source>
</evidence>
<keyword evidence="3" id="KW-1185">Reference proteome</keyword>
<evidence type="ECO:0000256" key="1">
    <source>
        <dbReference type="SAM" id="SignalP"/>
    </source>
</evidence>
<protein>
    <submittedName>
        <fullName evidence="2">Uncharacterized protein</fullName>
    </submittedName>
</protein>
<dbReference type="RefSeq" id="WP_138098089.1">
    <property type="nucleotide sequence ID" value="NZ_CP040428.1"/>
</dbReference>
<evidence type="ECO:0000313" key="2">
    <source>
        <dbReference type="EMBL" id="QCT21934.1"/>
    </source>
</evidence>
<organism evidence="2 3">
    <name type="scientific">Jejubacter calystegiae</name>
    <dbReference type="NCBI Taxonomy" id="2579935"/>
    <lineage>
        <taxon>Bacteria</taxon>
        <taxon>Pseudomonadati</taxon>
        <taxon>Pseudomonadota</taxon>
        <taxon>Gammaproteobacteria</taxon>
        <taxon>Enterobacterales</taxon>
        <taxon>Enterobacteriaceae</taxon>
        <taxon>Jejubacter</taxon>
    </lineage>
</organism>